<evidence type="ECO:0000256" key="2">
    <source>
        <dbReference type="ARBA" id="ARBA00004300"/>
    </source>
</evidence>
<reference evidence="10 11" key="1">
    <citation type="submission" date="2021-04" db="EMBL/GenBank/DDBJ databases">
        <authorList>
            <person name="Bliznina A."/>
        </authorList>
    </citation>
    <scope>NUCLEOTIDE SEQUENCE [LARGE SCALE GENOMIC DNA]</scope>
</reference>
<keyword evidence="6" id="KW-0175">Coiled coil</keyword>
<dbReference type="Pfam" id="PF04880">
    <property type="entry name" value="NUDE_C"/>
    <property type="match status" value="1"/>
</dbReference>
<feature type="region of interest" description="Disordered" evidence="8">
    <location>
        <begin position="161"/>
        <end position="212"/>
    </location>
</feature>
<protein>
    <submittedName>
        <fullName evidence="10">Oidioi.mRNA.OKI2018_I69.chr2.g6768.t1.cds</fullName>
    </submittedName>
</protein>
<comment type="subcellular location">
    <subcellularLocation>
        <location evidence="2">Cytoplasm</location>
        <location evidence="2">Cytoskeleton</location>
        <location evidence="2">Microtubule organizing center</location>
        <location evidence="2">Centrosome</location>
    </subcellularLocation>
    <subcellularLocation>
        <location evidence="1">Cytoplasm</location>
        <location evidence="1">Cytoskeleton</location>
        <location evidence="1">Spindle</location>
    </subcellularLocation>
</comment>
<dbReference type="InterPro" id="IPR033494">
    <property type="entry name" value="NUDE"/>
</dbReference>
<feature type="region of interest" description="Disordered" evidence="8">
    <location>
        <begin position="243"/>
        <end position="267"/>
    </location>
</feature>
<evidence type="ECO:0000256" key="1">
    <source>
        <dbReference type="ARBA" id="ARBA00004186"/>
    </source>
</evidence>
<evidence type="ECO:0000256" key="3">
    <source>
        <dbReference type="ARBA" id="ARBA00007429"/>
    </source>
</evidence>
<dbReference type="PANTHER" id="PTHR10921">
    <property type="entry name" value="NUCLEAR DISTRIBUTION PROTEIN NUDE HOMOLOG 1"/>
    <property type="match status" value="1"/>
</dbReference>
<dbReference type="Proteomes" id="UP001158576">
    <property type="component" value="Chromosome 2"/>
</dbReference>
<gene>
    <name evidence="10" type="ORF">OKIOD_LOCUS15533</name>
</gene>
<feature type="compositionally biased region" description="Basic and acidic residues" evidence="8">
    <location>
        <begin position="67"/>
        <end position="102"/>
    </location>
</feature>
<keyword evidence="7" id="KW-0206">Cytoskeleton</keyword>
<evidence type="ECO:0000256" key="4">
    <source>
        <dbReference type="ARBA" id="ARBA00022490"/>
    </source>
</evidence>
<sequence>MSASEFSSVDEELAHFKSRYLELKEEFDEMLSMNKDYEAEMEQQVEELEQKEKTLRADNLRITQELEQYRSKHREKEQTQDSEISRLKSSLEQETQSKREHAAKCRALEQELDDYDRKYRHLATSFEEMQKNYEAEVERNALLETEVSEGVKLKELLQREKDEKRDLKSELKIRSRIPEPKLETITSSDSDKQPILPKPDLGGDRTTGSPIAVVKPSAIEGVRSPAYVSGVASRRSQTISNLSSHASNLNQTPSSPAASNRESPGSAQRLSALTIVGDLLRKVGALETKLASCRTFVRQSSDAVNTQISTTPRRGDSASRTSLSVNNSLSSTYSTRSRGTPDSARIGERLDPGVSRNRSPIPFNKLTALNIAP</sequence>
<evidence type="ECO:0000256" key="6">
    <source>
        <dbReference type="ARBA" id="ARBA00023054"/>
    </source>
</evidence>
<comment type="similarity">
    <text evidence="3">Belongs to the nudE family.</text>
</comment>
<keyword evidence="5" id="KW-0493">Microtubule</keyword>
<feature type="compositionally biased region" description="Basic and acidic residues" evidence="8">
    <location>
        <begin position="161"/>
        <end position="182"/>
    </location>
</feature>
<dbReference type="InterPro" id="IPR006964">
    <property type="entry name" value="NUDE_dom"/>
</dbReference>
<evidence type="ECO:0000256" key="8">
    <source>
        <dbReference type="SAM" id="MobiDB-lite"/>
    </source>
</evidence>
<organism evidence="10 11">
    <name type="scientific">Oikopleura dioica</name>
    <name type="common">Tunicate</name>
    <dbReference type="NCBI Taxonomy" id="34765"/>
    <lineage>
        <taxon>Eukaryota</taxon>
        <taxon>Metazoa</taxon>
        <taxon>Chordata</taxon>
        <taxon>Tunicata</taxon>
        <taxon>Appendicularia</taxon>
        <taxon>Copelata</taxon>
        <taxon>Oikopleuridae</taxon>
        <taxon>Oikopleura</taxon>
    </lineage>
</organism>
<name>A0ABN7T8V8_OIKDI</name>
<dbReference type="PANTHER" id="PTHR10921:SF1">
    <property type="entry name" value="NUCLEAR DISTRIBUTION PROTEIN NUDE HOMOLOG"/>
    <property type="match status" value="1"/>
</dbReference>
<feature type="domain" description="NUDE" evidence="9">
    <location>
        <begin position="125"/>
        <end position="325"/>
    </location>
</feature>
<keyword evidence="11" id="KW-1185">Reference proteome</keyword>
<evidence type="ECO:0000256" key="5">
    <source>
        <dbReference type="ARBA" id="ARBA00022701"/>
    </source>
</evidence>
<evidence type="ECO:0000256" key="7">
    <source>
        <dbReference type="ARBA" id="ARBA00023212"/>
    </source>
</evidence>
<feature type="region of interest" description="Disordered" evidence="8">
    <location>
        <begin position="307"/>
        <end position="361"/>
    </location>
</feature>
<accession>A0ABN7T8V8</accession>
<evidence type="ECO:0000313" key="11">
    <source>
        <dbReference type="Proteomes" id="UP001158576"/>
    </source>
</evidence>
<proteinExistence type="inferred from homology"/>
<dbReference type="EMBL" id="OU015567">
    <property type="protein sequence ID" value="CAG5112570.1"/>
    <property type="molecule type" value="Genomic_DNA"/>
</dbReference>
<keyword evidence="4" id="KW-0963">Cytoplasm</keyword>
<dbReference type="Gene3D" id="6.10.250.1080">
    <property type="match status" value="1"/>
</dbReference>
<feature type="region of interest" description="Disordered" evidence="8">
    <location>
        <begin position="66"/>
        <end position="102"/>
    </location>
</feature>
<evidence type="ECO:0000259" key="9">
    <source>
        <dbReference type="Pfam" id="PF04880"/>
    </source>
</evidence>
<evidence type="ECO:0000313" key="10">
    <source>
        <dbReference type="EMBL" id="CAG5112570.1"/>
    </source>
</evidence>
<feature type="compositionally biased region" description="Low complexity" evidence="8">
    <location>
        <begin position="319"/>
        <end position="335"/>
    </location>
</feature>